<dbReference type="InterPro" id="IPR013825">
    <property type="entry name" value="Topo_IA_cen_sub2"/>
</dbReference>
<evidence type="ECO:0000256" key="10">
    <source>
        <dbReference type="ARBA" id="ARBA00032877"/>
    </source>
</evidence>
<evidence type="ECO:0000259" key="11">
    <source>
        <dbReference type="PROSITE" id="PS50880"/>
    </source>
</evidence>
<dbReference type="GO" id="GO:0003677">
    <property type="term" value="F:DNA binding"/>
    <property type="evidence" value="ECO:0007669"/>
    <property type="project" value="UniProtKB-KW"/>
</dbReference>
<dbReference type="GO" id="GO:0006265">
    <property type="term" value="P:DNA topological change"/>
    <property type="evidence" value="ECO:0007669"/>
    <property type="project" value="InterPro"/>
</dbReference>
<dbReference type="InterPro" id="IPR003602">
    <property type="entry name" value="Topo_IA_DNA-bd_dom"/>
</dbReference>
<dbReference type="SMART" id="SM00437">
    <property type="entry name" value="TOP1Ac"/>
    <property type="match status" value="1"/>
</dbReference>
<dbReference type="InterPro" id="IPR013824">
    <property type="entry name" value="Topo_IA_cen_sub1"/>
</dbReference>
<evidence type="ECO:0000256" key="1">
    <source>
        <dbReference type="ARBA" id="ARBA00000213"/>
    </source>
</evidence>
<reference evidence="13" key="1">
    <citation type="journal article" date="2020" name="mSystems">
        <title>Genome- and Community-Level Interaction Insights into Carbon Utilization and Element Cycling Functions of Hydrothermarchaeota in Hydrothermal Sediment.</title>
        <authorList>
            <person name="Zhou Z."/>
            <person name="Liu Y."/>
            <person name="Xu W."/>
            <person name="Pan J."/>
            <person name="Luo Z.H."/>
            <person name="Li M."/>
        </authorList>
    </citation>
    <scope>NUCLEOTIDE SEQUENCE [LARGE SCALE GENOMIC DNA]</scope>
    <source>
        <strain evidence="13">SpSt-605</strain>
    </source>
</reference>
<dbReference type="SMART" id="SM00436">
    <property type="entry name" value="TOP1Bc"/>
    <property type="match status" value="1"/>
</dbReference>
<dbReference type="InterPro" id="IPR023406">
    <property type="entry name" value="Topo_IA_AS"/>
</dbReference>
<dbReference type="PROSITE" id="PS00396">
    <property type="entry name" value="TOPO_IA_1"/>
    <property type="match status" value="1"/>
</dbReference>
<dbReference type="EC" id="5.6.2.1" evidence="3"/>
<organism evidence="13">
    <name type="scientific">Caldimicrobium thiodismutans</name>
    <dbReference type="NCBI Taxonomy" id="1653476"/>
    <lineage>
        <taxon>Bacteria</taxon>
        <taxon>Pseudomonadati</taxon>
        <taxon>Thermodesulfobacteriota</taxon>
        <taxon>Thermodesulfobacteria</taxon>
        <taxon>Thermodesulfobacteriales</taxon>
        <taxon>Thermodesulfobacteriaceae</taxon>
        <taxon>Caldimicrobium</taxon>
    </lineage>
</organism>
<dbReference type="CDD" id="cd00186">
    <property type="entry name" value="TOP1Ac"/>
    <property type="match status" value="1"/>
</dbReference>
<keyword evidence="4" id="KW-0799">Topoisomerase</keyword>
<evidence type="ECO:0000259" key="12">
    <source>
        <dbReference type="PROSITE" id="PS52039"/>
    </source>
</evidence>
<dbReference type="Gene3D" id="1.10.460.10">
    <property type="entry name" value="Topoisomerase I, domain 2"/>
    <property type="match status" value="1"/>
</dbReference>
<keyword evidence="5" id="KW-0238">DNA-binding</keyword>
<dbReference type="Pfam" id="PF01131">
    <property type="entry name" value="Topoisom_bac"/>
    <property type="match status" value="1"/>
</dbReference>
<dbReference type="Pfam" id="PF01751">
    <property type="entry name" value="Toprim"/>
    <property type="match status" value="1"/>
</dbReference>
<dbReference type="PANTHER" id="PTHR42785">
    <property type="entry name" value="DNA TOPOISOMERASE, TYPE IA, CORE"/>
    <property type="match status" value="1"/>
</dbReference>
<evidence type="ECO:0000256" key="6">
    <source>
        <dbReference type="ARBA" id="ARBA00023235"/>
    </source>
</evidence>
<feature type="domain" description="Toprim" evidence="11">
    <location>
        <begin position="2"/>
        <end position="118"/>
    </location>
</feature>
<dbReference type="PROSITE" id="PS52039">
    <property type="entry name" value="TOPO_IA_2"/>
    <property type="match status" value="1"/>
</dbReference>
<evidence type="ECO:0000313" key="13">
    <source>
        <dbReference type="EMBL" id="HGV55961.1"/>
    </source>
</evidence>
<dbReference type="SMART" id="SM00493">
    <property type="entry name" value="TOPRIM"/>
    <property type="match status" value="1"/>
</dbReference>
<dbReference type="InterPro" id="IPR005733">
    <property type="entry name" value="TopoI_bac-type"/>
</dbReference>
<name>A0A832GPS1_9BACT</name>
<sequence>MKRLFLVESPTKIKTLKKILEKQVEQFTFLATLGHIKDLPTNNLGIDLNSFEPKLIFLPSKLKLLHKIKKILPQIEEVFLATDPDREGEAISMHLYEYLRGKKKSLVFKRLELREITPHGLKEALKKTREIDKNLYQSWKARRVLDRLIGYLVSPKLSQSFRQNLSAGRVQSPALKLIVDREREIENFVPQKSFSLSVALSGANNEIYIFELFSKNKLFRTKTKEELLTFFVNFLSQREVTIFDLIEKVVKKLPPQPLKTSTLIELGERLLNLQPKETMFIAQGLYEKGYITYMRTDSVRVSPLAKNMARKFIEKVFGSTYVGGERRLKVKGKIQDAHECIRPTNLETDLRGLSSNERALYGVIHTYFLASQMKEALFRERKFIAKSEGLPQGFTLQLKERVMLFDGFLKVLKEKELSSQSYPLYVGCKLRVCGYEIKEHESKPPERYTPQSLIKKLEALGIGRPSTYPIIIDILLKRGYVVLEGRWLKPTELGKKVCDYLSQEFCCLMEYSLTSELENALDTLAQGQANYQLIIKKYYNLLKEYLTK</sequence>
<keyword evidence="6 13" id="KW-0413">Isomerase</keyword>
<dbReference type="PROSITE" id="PS50880">
    <property type="entry name" value="TOPRIM"/>
    <property type="match status" value="1"/>
</dbReference>
<dbReference type="PANTHER" id="PTHR42785:SF1">
    <property type="entry name" value="DNA TOPOISOMERASE"/>
    <property type="match status" value="1"/>
</dbReference>
<dbReference type="InterPro" id="IPR013497">
    <property type="entry name" value="Topo_IA_cen"/>
</dbReference>
<dbReference type="Gene3D" id="3.40.50.140">
    <property type="match status" value="1"/>
</dbReference>
<evidence type="ECO:0000256" key="7">
    <source>
        <dbReference type="ARBA" id="ARBA00030003"/>
    </source>
</evidence>
<dbReference type="Gene3D" id="1.10.290.10">
    <property type="entry name" value="Topoisomerase I, domain 4"/>
    <property type="match status" value="1"/>
</dbReference>
<evidence type="ECO:0000256" key="3">
    <source>
        <dbReference type="ARBA" id="ARBA00012891"/>
    </source>
</evidence>
<dbReference type="EMBL" id="DSZU01000144">
    <property type="protein sequence ID" value="HGV55961.1"/>
    <property type="molecule type" value="Genomic_DNA"/>
</dbReference>
<dbReference type="NCBIfam" id="TIGR01051">
    <property type="entry name" value="topA_bact"/>
    <property type="match status" value="1"/>
</dbReference>
<dbReference type="AlphaFoldDB" id="A0A832GPS1"/>
<feature type="domain" description="Topo IA-type catalytic" evidence="12">
    <location>
        <begin position="132"/>
        <end position="546"/>
    </location>
</feature>
<evidence type="ECO:0000256" key="8">
    <source>
        <dbReference type="ARBA" id="ARBA00031985"/>
    </source>
</evidence>
<dbReference type="InterPro" id="IPR003601">
    <property type="entry name" value="Topo_IA_2"/>
</dbReference>
<dbReference type="InterPro" id="IPR013826">
    <property type="entry name" value="Topo_IA_cen_sub3"/>
</dbReference>
<proteinExistence type="inferred from homology"/>
<dbReference type="InterPro" id="IPR000380">
    <property type="entry name" value="Topo_IA"/>
</dbReference>
<evidence type="ECO:0000256" key="2">
    <source>
        <dbReference type="ARBA" id="ARBA00009446"/>
    </source>
</evidence>
<evidence type="ECO:0000256" key="9">
    <source>
        <dbReference type="ARBA" id="ARBA00032235"/>
    </source>
</evidence>
<comment type="similarity">
    <text evidence="2">Belongs to the type IA topoisomerase family.</text>
</comment>
<gene>
    <name evidence="13" type="primary">topA</name>
    <name evidence="13" type="ORF">ENT73_07800</name>
</gene>
<accession>A0A832GPS1</accession>
<comment type="catalytic activity">
    <reaction evidence="1">
        <text>ATP-independent breakage of single-stranded DNA, followed by passage and rejoining.</text>
        <dbReference type="EC" id="5.6.2.1"/>
    </reaction>
</comment>
<dbReference type="SUPFAM" id="SSF56712">
    <property type="entry name" value="Prokaryotic type I DNA topoisomerase"/>
    <property type="match status" value="1"/>
</dbReference>
<evidence type="ECO:0000256" key="5">
    <source>
        <dbReference type="ARBA" id="ARBA00023125"/>
    </source>
</evidence>
<dbReference type="InterPro" id="IPR006171">
    <property type="entry name" value="TOPRIM_dom"/>
</dbReference>
<evidence type="ECO:0000256" key="4">
    <source>
        <dbReference type="ARBA" id="ARBA00023029"/>
    </source>
</evidence>
<dbReference type="InterPro" id="IPR023405">
    <property type="entry name" value="Topo_IA_core_domain"/>
</dbReference>
<comment type="caution">
    <text evidence="13">The sequence shown here is derived from an EMBL/GenBank/DDBJ whole genome shotgun (WGS) entry which is preliminary data.</text>
</comment>
<dbReference type="PRINTS" id="PR00417">
    <property type="entry name" value="PRTPISMRASEI"/>
</dbReference>
<dbReference type="GO" id="GO:0003917">
    <property type="term" value="F:DNA topoisomerase type I (single strand cut, ATP-independent) activity"/>
    <property type="evidence" value="ECO:0007669"/>
    <property type="project" value="UniProtKB-EC"/>
</dbReference>
<protein>
    <recommendedName>
        <fullName evidence="3">DNA topoisomerase</fullName>
        <ecNumber evidence="3">5.6.2.1</ecNumber>
    </recommendedName>
    <alternativeName>
        <fullName evidence="10">Omega-protein</fullName>
    </alternativeName>
    <alternativeName>
        <fullName evidence="9">Relaxing enzyme</fullName>
    </alternativeName>
    <alternativeName>
        <fullName evidence="7">Swivelase</fullName>
    </alternativeName>
    <alternativeName>
        <fullName evidence="8">Untwisting enzyme</fullName>
    </alternativeName>
</protein>
<dbReference type="Gene3D" id="2.70.20.10">
    <property type="entry name" value="Topoisomerase I, domain 3"/>
    <property type="match status" value="1"/>
</dbReference>